<keyword evidence="2" id="KW-1185">Reference proteome</keyword>
<dbReference type="EMBL" id="JAPTMU010000006">
    <property type="protein sequence ID" value="KAJ4941892.1"/>
    <property type="molecule type" value="Genomic_DNA"/>
</dbReference>
<sequence>MSQLQQRTQPLLDVPALQFWLDKAVAWGQADRPDTLKDTCLHMSRLKDYLQQLLTHINNMDMNSKSSVGRVLRTEAALCGAEAVSSKFGKGAEYRRGAGLLLGGKHTRRKSQSSTSETMKRLPLMGQFLGRLCWNPCVTADAPGRWLLFQCLWGLYSEHPGNAVETKANQWIRKVLCQLATEEDDAAAQALMKRTGVPPKEYHVKVLRKMVAMLQENIGKSCSSLVDINHRCSCDNLLAASEACVPLVSLPEAAPLIRALLQQPATCVRAALSQDFLDALTSAYSSKCVLLEEQEVVSLWYHSLSSLEEAVLSLLECVLPDTGYTPQELKRQLAQSLLPKACAQHCSIFLVVNDIFRSFLKQAEGNESVKYLIQTFSSCFFREQALLQHKAPQILSHTHESVQGTSIHTSCVPVGSYQALTYEWFFEGLVPTVTSESADSSLDPAVRDASGGLATSPELAQLGHLRVFEAWFLLIQCAHWVQVAVQLLATSQPEDCGPPLWLLTFYHHPTNRGHHRASQLVHAKEAWDHLRSLFLAHPLPVDRVQSLVTLLSPKPQPTSPSPFLILSLLVNFCVFFQQSLSGSTEILQTVVNQSGLVNEAVCVLSSLELRLNEDSCLSSDTNRVHLRIKALQNTLTHMCAALNPANTHTHKH</sequence>
<evidence type="ECO:0008006" key="3">
    <source>
        <dbReference type="Google" id="ProtNLM"/>
    </source>
</evidence>
<dbReference type="Proteomes" id="UP001219934">
    <property type="component" value="Unassembled WGS sequence"/>
</dbReference>
<accession>A0AAD6BDD8</accession>
<dbReference type="GO" id="GO:0043240">
    <property type="term" value="C:Fanconi anaemia nuclear complex"/>
    <property type="evidence" value="ECO:0007669"/>
    <property type="project" value="InterPro"/>
</dbReference>
<reference evidence="1" key="1">
    <citation type="submission" date="2022-11" db="EMBL/GenBank/DDBJ databases">
        <title>Chromosome-level genome of Pogonophryne albipinna.</title>
        <authorList>
            <person name="Jo E."/>
        </authorList>
    </citation>
    <scope>NUCLEOTIDE SEQUENCE</scope>
    <source>
        <strain evidence="1">SGF0006</strain>
        <tissue evidence="1">Muscle</tissue>
    </source>
</reference>
<gene>
    <name evidence="1" type="ORF">JOQ06_011764</name>
</gene>
<dbReference type="PANTHER" id="PTHR16798">
    <property type="entry name" value="FANCONI ANEMIA GROUP C PROTEIN FANCC"/>
    <property type="match status" value="1"/>
</dbReference>
<dbReference type="Pfam" id="PF02106">
    <property type="entry name" value="Fanconi_C"/>
    <property type="match status" value="2"/>
</dbReference>
<proteinExistence type="predicted"/>
<name>A0AAD6BDD8_9TELE</name>
<protein>
    <recommendedName>
        <fullName evidence="3">FA complementation group C</fullName>
    </recommendedName>
</protein>
<dbReference type="InterPro" id="IPR000686">
    <property type="entry name" value="FANCC"/>
</dbReference>
<dbReference type="GO" id="GO:0036297">
    <property type="term" value="P:interstrand cross-link repair"/>
    <property type="evidence" value="ECO:0007669"/>
    <property type="project" value="InterPro"/>
</dbReference>
<organism evidence="1 2">
    <name type="scientific">Pogonophryne albipinna</name>
    <dbReference type="NCBI Taxonomy" id="1090488"/>
    <lineage>
        <taxon>Eukaryota</taxon>
        <taxon>Metazoa</taxon>
        <taxon>Chordata</taxon>
        <taxon>Craniata</taxon>
        <taxon>Vertebrata</taxon>
        <taxon>Euteleostomi</taxon>
        <taxon>Actinopterygii</taxon>
        <taxon>Neopterygii</taxon>
        <taxon>Teleostei</taxon>
        <taxon>Neoteleostei</taxon>
        <taxon>Acanthomorphata</taxon>
        <taxon>Eupercaria</taxon>
        <taxon>Perciformes</taxon>
        <taxon>Notothenioidei</taxon>
        <taxon>Pogonophryne</taxon>
    </lineage>
</organism>
<evidence type="ECO:0000313" key="1">
    <source>
        <dbReference type="EMBL" id="KAJ4941892.1"/>
    </source>
</evidence>
<dbReference type="GO" id="GO:0006289">
    <property type="term" value="P:nucleotide-excision repair"/>
    <property type="evidence" value="ECO:0007669"/>
    <property type="project" value="TreeGrafter"/>
</dbReference>
<dbReference type="AlphaFoldDB" id="A0AAD6BDD8"/>
<dbReference type="PANTHER" id="PTHR16798:SF0">
    <property type="entry name" value="FANCONI ANEMIA GROUP C PROTEIN"/>
    <property type="match status" value="1"/>
</dbReference>
<dbReference type="GO" id="GO:0034599">
    <property type="term" value="P:cellular response to oxidative stress"/>
    <property type="evidence" value="ECO:0007669"/>
    <property type="project" value="TreeGrafter"/>
</dbReference>
<evidence type="ECO:0000313" key="2">
    <source>
        <dbReference type="Proteomes" id="UP001219934"/>
    </source>
</evidence>
<comment type="caution">
    <text evidence="1">The sequence shown here is derived from an EMBL/GenBank/DDBJ whole genome shotgun (WGS) entry which is preliminary data.</text>
</comment>